<comment type="caution">
    <text evidence="3">The sequence shown here is derived from an EMBL/GenBank/DDBJ whole genome shotgun (WGS) entry which is preliminary data.</text>
</comment>
<dbReference type="Proteomes" id="UP001168877">
    <property type="component" value="Unassembled WGS sequence"/>
</dbReference>
<evidence type="ECO:0000256" key="1">
    <source>
        <dbReference type="SAM" id="MobiDB-lite"/>
    </source>
</evidence>
<feature type="region of interest" description="Disordered" evidence="1">
    <location>
        <begin position="316"/>
        <end position="341"/>
    </location>
</feature>
<evidence type="ECO:0000313" key="4">
    <source>
        <dbReference type="Proteomes" id="UP001168877"/>
    </source>
</evidence>
<evidence type="ECO:0000259" key="2">
    <source>
        <dbReference type="Pfam" id="PF20167"/>
    </source>
</evidence>
<organism evidence="3 4">
    <name type="scientific">Acer saccharum</name>
    <name type="common">Sugar maple</name>
    <dbReference type="NCBI Taxonomy" id="4024"/>
    <lineage>
        <taxon>Eukaryota</taxon>
        <taxon>Viridiplantae</taxon>
        <taxon>Streptophyta</taxon>
        <taxon>Embryophyta</taxon>
        <taxon>Tracheophyta</taxon>
        <taxon>Spermatophyta</taxon>
        <taxon>Magnoliopsida</taxon>
        <taxon>eudicotyledons</taxon>
        <taxon>Gunneridae</taxon>
        <taxon>Pentapetalae</taxon>
        <taxon>rosids</taxon>
        <taxon>malvids</taxon>
        <taxon>Sapindales</taxon>
        <taxon>Sapindaceae</taxon>
        <taxon>Hippocastanoideae</taxon>
        <taxon>Acereae</taxon>
        <taxon>Acer</taxon>
    </lineage>
</organism>
<dbReference type="Pfam" id="PF20167">
    <property type="entry name" value="Transposase_32"/>
    <property type="match status" value="1"/>
</dbReference>
<feature type="region of interest" description="Disordered" evidence="1">
    <location>
        <begin position="1"/>
        <end position="24"/>
    </location>
</feature>
<protein>
    <recommendedName>
        <fullName evidence="2">Putative plant transposon protein domain-containing protein</fullName>
    </recommendedName>
</protein>
<reference evidence="3" key="1">
    <citation type="journal article" date="2022" name="Plant J.">
        <title>Strategies of tolerance reflected in two North American maple genomes.</title>
        <authorList>
            <person name="McEvoy S.L."/>
            <person name="Sezen U.U."/>
            <person name="Trouern-Trend A."/>
            <person name="McMahon S.M."/>
            <person name="Schaberg P.G."/>
            <person name="Yang J."/>
            <person name="Wegrzyn J.L."/>
            <person name="Swenson N.G."/>
        </authorList>
    </citation>
    <scope>NUCLEOTIDE SEQUENCE</scope>
    <source>
        <strain evidence="3">NS2018</strain>
    </source>
</reference>
<accession>A0AA39S9K1</accession>
<feature type="compositionally biased region" description="Low complexity" evidence="1">
    <location>
        <begin position="11"/>
        <end position="24"/>
    </location>
</feature>
<sequence>MGKAKKVGGNTSSSPIAKSKPTISSKISKGNKVDELGIFGCKKIIQERGIDLDSCIGSYVYDVLKSRNWISWVNMLGVSNETIVREFYNAYKSGSTVTSATLSIRNVVFRVCPRKVNEFLNLSDDIESDFLDVDVLENLDLMGKTLCDDDDFVWGKRAFIRQGELTKISAFWHLFVCSNLIVSTNASELNRDKIKIVYALVTNQPINLGELLVEQIQTKGVRNLDGDVILPPLEKLSEKRMATMSYKDKGKSNDVLRRFGDSLDSNHVPNSPALPSWALKLRKEVEESHRLIEASQRKIEDLSAKLVAQDERIKELEGKSTPTRQYVRSAHRSSFLGGTSG</sequence>
<proteinExistence type="predicted"/>
<reference evidence="3" key="2">
    <citation type="submission" date="2023-06" db="EMBL/GenBank/DDBJ databases">
        <authorList>
            <person name="Swenson N.G."/>
            <person name="Wegrzyn J.L."/>
            <person name="Mcevoy S.L."/>
        </authorList>
    </citation>
    <scope>NUCLEOTIDE SEQUENCE</scope>
    <source>
        <strain evidence="3">NS2018</strain>
        <tissue evidence="3">Leaf</tissue>
    </source>
</reference>
<dbReference type="EMBL" id="JAUESC010000378">
    <property type="protein sequence ID" value="KAK0593566.1"/>
    <property type="molecule type" value="Genomic_DNA"/>
</dbReference>
<gene>
    <name evidence="3" type="ORF">LWI29_025848</name>
</gene>
<keyword evidence="4" id="KW-1185">Reference proteome</keyword>
<dbReference type="AlphaFoldDB" id="A0AA39S9K1"/>
<name>A0AA39S9K1_ACESA</name>
<dbReference type="InterPro" id="IPR046796">
    <property type="entry name" value="Transposase_32_dom"/>
</dbReference>
<evidence type="ECO:0000313" key="3">
    <source>
        <dbReference type="EMBL" id="KAK0593566.1"/>
    </source>
</evidence>
<feature type="domain" description="Putative plant transposon protein" evidence="2">
    <location>
        <begin position="66"/>
        <end position="218"/>
    </location>
</feature>